<feature type="transmembrane region" description="Helical" evidence="6">
    <location>
        <begin position="243"/>
        <end position="265"/>
    </location>
</feature>
<keyword evidence="5 6" id="KW-0472">Membrane</keyword>
<evidence type="ECO:0000313" key="8">
    <source>
        <dbReference type="Proteomes" id="UP000015388"/>
    </source>
</evidence>
<dbReference type="Pfam" id="PF02690">
    <property type="entry name" value="Na_Pi_cotrans"/>
    <property type="match status" value="2"/>
</dbReference>
<keyword evidence="4 6" id="KW-1133">Transmembrane helix</keyword>
<feature type="transmembrane region" description="Helical" evidence="6">
    <location>
        <begin position="57"/>
        <end position="80"/>
    </location>
</feature>
<dbReference type="PATRIC" id="fig|1224163.3.peg.2254"/>
<accession>S5SX69</accession>
<sequence length="425" mass="43668">MTNPRPQGGTKAATVLQDDAVDLNTAGITAEEQREAQEKYPLSFLHLTGVTKTVIDWIVVAVAVWVLITAVSAIGSGFGMAVGDRAADIFQLAQNPFVGLMIGVLATVLTQSSSTTTSITVGMVAGGLPIEIAIPILFGANIGTTVTSTLVSLGLSGDKVMFRRGFAAASVHDMYNLLAALIFFPLELIFAPLQRSSAWLSEQLAGEDAGPVGALFDGAGAAVSVVTEPGVALLEWAVTPLGVVTGGVTLILIGVILILAVISFIGKMLKALLVGTAQKMFHNAIGRGPISGVASGTLVTVLVQSSSTTTSLAVPLAATGKFSLRQIFPFVVGANIGTTVTALIAAFGFSGVEGQTALQAAFIHLLYNVFAALLIMGAPGLRTLPIKAASLLARLGAENKMYVVGWVAGVFLILPALLIGATMLL</sequence>
<evidence type="ECO:0000256" key="5">
    <source>
        <dbReference type="ARBA" id="ARBA00023136"/>
    </source>
</evidence>
<keyword evidence="2" id="KW-1003">Cell membrane</keyword>
<dbReference type="STRING" id="1224163.B841_11175"/>
<dbReference type="HOGENOM" id="CLU_025063_2_1_11"/>
<dbReference type="KEGG" id="cmd:B841_11175"/>
<evidence type="ECO:0000256" key="2">
    <source>
        <dbReference type="ARBA" id="ARBA00022475"/>
    </source>
</evidence>
<feature type="transmembrane region" description="Helical" evidence="6">
    <location>
        <begin position="92"/>
        <end position="112"/>
    </location>
</feature>
<dbReference type="NCBIfam" id="NF037997">
    <property type="entry name" value="Na_Pi_symport"/>
    <property type="match status" value="1"/>
</dbReference>
<gene>
    <name evidence="7" type="ORF">B841_11175</name>
</gene>
<keyword evidence="3 6" id="KW-0812">Transmembrane</keyword>
<dbReference type="eggNOG" id="COG1283">
    <property type="taxonomic scope" value="Bacteria"/>
</dbReference>
<evidence type="ECO:0000256" key="4">
    <source>
        <dbReference type="ARBA" id="ARBA00022989"/>
    </source>
</evidence>
<reference evidence="7 8" key="1">
    <citation type="submission" date="2012-11" db="EMBL/GenBank/DDBJ databases">
        <title>The complete genome sequence of Corynebacterium maris Coryn-1 (=DSM 45190).</title>
        <authorList>
            <person name="Schaffert L."/>
            <person name="Albersmeier A."/>
            <person name="Kalinowski J."/>
            <person name="Ruckert C."/>
        </authorList>
    </citation>
    <scope>NUCLEOTIDE SEQUENCE [LARGE SCALE GENOMIC DNA]</scope>
    <source>
        <strain evidence="8">Coryn-1</strain>
    </source>
</reference>
<comment type="subcellular location">
    <subcellularLocation>
        <location evidence="1">Cell membrane</location>
        <topology evidence="1">Multi-pass membrane protein</topology>
    </subcellularLocation>
</comment>
<evidence type="ECO:0000313" key="7">
    <source>
        <dbReference type="EMBL" id="AGS35707.1"/>
    </source>
</evidence>
<feature type="transmembrane region" description="Helical" evidence="6">
    <location>
        <begin position="402"/>
        <end position="424"/>
    </location>
</feature>
<feature type="transmembrane region" description="Helical" evidence="6">
    <location>
        <begin position="132"/>
        <end position="153"/>
    </location>
</feature>
<proteinExistence type="predicted"/>
<feature type="transmembrane region" description="Helical" evidence="6">
    <location>
        <begin position="327"/>
        <end position="349"/>
    </location>
</feature>
<feature type="transmembrane region" description="Helical" evidence="6">
    <location>
        <begin position="174"/>
        <end position="193"/>
    </location>
</feature>
<evidence type="ECO:0000256" key="1">
    <source>
        <dbReference type="ARBA" id="ARBA00004651"/>
    </source>
</evidence>
<evidence type="ECO:0000256" key="6">
    <source>
        <dbReference type="SAM" id="Phobius"/>
    </source>
</evidence>
<dbReference type="GO" id="GO:0005436">
    <property type="term" value="F:sodium:phosphate symporter activity"/>
    <property type="evidence" value="ECO:0007669"/>
    <property type="project" value="InterPro"/>
</dbReference>
<dbReference type="EMBL" id="CP003924">
    <property type="protein sequence ID" value="AGS35707.1"/>
    <property type="molecule type" value="Genomic_DNA"/>
</dbReference>
<dbReference type="AlphaFoldDB" id="S5SX69"/>
<dbReference type="Proteomes" id="UP000015388">
    <property type="component" value="Chromosome"/>
</dbReference>
<keyword evidence="8" id="KW-1185">Reference proteome</keyword>
<dbReference type="PANTHER" id="PTHR10010">
    <property type="entry name" value="SOLUTE CARRIER FAMILY 34 SODIUM PHOSPHATE , MEMBER 2-RELATED"/>
    <property type="match status" value="1"/>
</dbReference>
<dbReference type="GO" id="GO:0005886">
    <property type="term" value="C:plasma membrane"/>
    <property type="evidence" value="ECO:0007669"/>
    <property type="project" value="UniProtKB-SubCell"/>
</dbReference>
<dbReference type="RefSeq" id="WP_020935639.1">
    <property type="nucleotide sequence ID" value="NC_021915.1"/>
</dbReference>
<feature type="transmembrane region" description="Helical" evidence="6">
    <location>
        <begin position="361"/>
        <end position="381"/>
    </location>
</feature>
<dbReference type="OrthoDB" id="9763003at2"/>
<evidence type="ECO:0000256" key="3">
    <source>
        <dbReference type="ARBA" id="ARBA00022692"/>
    </source>
</evidence>
<name>S5SX69_9CORY</name>
<dbReference type="GO" id="GO:0044341">
    <property type="term" value="P:sodium-dependent phosphate transport"/>
    <property type="evidence" value="ECO:0007669"/>
    <property type="project" value="InterPro"/>
</dbReference>
<dbReference type="PANTHER" id="PTHR10010:SF46">
    <property type="entry name" value="SODIUM-DEPENDENT PHOSPHATE TRANSPORT PROTEIN 2B"/>
    <property type="match status" value="1"/>
</dbReference>
<organism evidence="7 8">
    <name type="scientific">Corynebacterium maris DSM 45190</name>
    <dbReference type="NCBI Taxonomy" id="1224163"/>
    <lineage>
        <taxon>Bacteria</taxon>
        <taxon>Bacillati</taxon>
        <taxon>Actinomycetota</taxon>
        <taxon>Actinomycetes</taxon>
        <taxon>Mycobacteriales</taxon>
        <taxon>Corynebacteriaceae</taxon>
        <taxon>Corynebacterium</taxon>
    </lineage>
</organism>
<dbReference type="InterPro" id="IPR003841">
    <property type="entry name" value="Na/Pi_transpt"/>
</dbReference>
<protein>
    <submittedName>
        <fullName evidence="7">NptA protein</fullName>
    </submittedName>
</protein>